<dbReference type="EMBL" id="BMHE01000018">
    <property type="protein sequence ID" value="GFZ86669.1"/>
    <property type="molecule type" value="Genomic_DNA"/>
</dbReference>
<sequence>MYTLSSFTYSGRAAEPRRRPGTIILSPLMNWMMLIDEKMATLAI</sequence>
<gene>
    <name evidence="1" type="ORF">GCM10008018_35820</name>
</gene>
<accession>A0ABQ1EUI7</accession>
<evidence type="ECO:0000313" key="1">
    <source>
        <dbReference type="EMBL" id="GFZ86669.1"/>
    </source>
</evidence>
<proteinExistence type="predicted"/>
<organism evidence="1 2">
    <name type="scientific">Paenibacillus marchantiophytorum</name>
    <dbReference type="NCBI Taxonomy" id="1619310"/>
    <lineage>
        <taxon>Bacteria</taxon>
        <taxon>Bacillati</taxon>
        <taxon>Bacillota</taxon>
        <taxon>Bacilli</taxon>
        <taxon>Bacillales</taxon>
        <taxon>Paenibacillaceae</taxon>
        <taxon>Paenibacillus</taxon>
    </lineage>
</organism>
<protein>
    <submittedName>
        <fullName evidence="1">Uncharacterized protein</fullName>
    </submittedName>
</protein>
<comment type="caution">
    <text evidence="1">The sequence shown here is derived from an EMBL/GenBank/DDBJ whole genome shotgun (WGS) entry which is preliminary data.</text>
</comment>
<reference evidence="2" key="1">
    <citation type="journal article" date="2019" name="Int. J. Syst. Evol. Microbiol.">
        <title>The Global Catalogue of Microorganisms (GCM) 10K type strain sequencing project: providing services to taxonomists for standard genome sequencing and annotation.</title>
        <authorList>
            <consortium name="The Broad Institute Genomics Platform"/>
            <consortium name="The Broad Institute Genome Sequencing Center for Infectious Disease"/>
            <person name="Wu L."/>
            <person name="Ma J."/>
        </authorList>
    </citation>
    <scope>NUCLEOTIDE SEQUENCE [LARGE SCALE GENOMIC DNA]</scope>
    <source>
        <strain evidence="2">CGMCC 1.15043</strain>
    </source>
</reference>
<dbReference type="Proteomes" id="UP000615455">
    <property type="component" value="Unassembled WGS sequence"/>
</dbReference>
<keyword evidence="2" id="KW-1185">Reference proteome</keyword>
<evidence type="ECO:0000313" key="2">
    <source>
        <dbReference type="Proteomes" id="UP000615455"/>
    </source>
</evidence>
<name>A0ABQ1EUI7_9BACL</name>